<evidence type="ECO:0000313" key="4">
    <source>
        <dbReference type="Proteomes" id="UP001206128"/>
    </source>
</evidence>
<keyword evidence="4" id="KW-1185">Reference proteome</keyword>
<name>A0AAE3GJ07_9PSEU</name>
<proteinExistence type="predicted"/>
<keyword evidence="2" id="KW-1133">Transmembrane helix</keyword>
<evidence type="ECO:0000313" key="3">
    <source>
        <dbReference type="EMBL" id="MCP2168297.1"/>
    </source>
</evidence>
<feature type="compositionally biased region" description="Gly residues" evidence="1">
    <location>
        <begin position="300"/>
        <end position="316"/>
    </location>
</feature>
<dbReference type="NCBIfam" id="TIGR04222">
    <property type="entry name" value="near_uncomplex"/>
    <property type="match status" value="1"/>
</dbReference>
<reference evidence="3" key="1">
    <citation type="submission" date="2022-06" db="EMBL/GenBank/DDBJ databases">
        <title>Genomic Encyclopedia of Archaeal and Bacterial Type Strains, Phase II (KMG-II): from individual species to whole genera.</title>
        <authorList>
            <person name="Goeker M."/>
        </authorList>
    </citation>
    <scope>NUCLEOTIDE SEQUENCE</scope>
    <source>
        <strain evidence="3">DSM 43935</strain>
    </source>
</reference>
<keyword evidence="2" id="KW-0472">Membrane</keyword>
<organism evidence="3 4">
    <name type="scientific">Goodfellowiella coeruleoviolacea</name>
    <dbReference type="NCBI Taxonomy" id="334858"/>
    <lineage>
        <taxon>Bacteria</taxon>
        <taxon>Bacillati</taxon>
        <taxon>Actinomycetota</taxon>
        <taxon>Actinomycetes</taxon>
        <taxon>Pseudonocardiales</taxon>
        <taxon>Pseudonocardiaceae</taxon>
        <taxon>Goodfellowiella</taxon>
    </lineage>
</organism>
<dbReference type="InterPro" id="IPR026467">
    <property type="entry name" value="Ser/Gly_Cys_C_dom"/>
</dbReference>
<gene>
    <name evidence="3" type="ORF">LX83_005175</name>
</gene>
<dbReference type="AlphaFoldDB" id="A0AAE3GJ07"/>
<feature type="transmembrane region" description="Helical" evidence="2">
    <location>
        <begin position="147"/>
        <end position="166"/>
    </location>
</feature>
<dbReference type="RefSeq" id="WP_301328923.1">
    <property type="nucleotide sequence ID" value="NZ_JAMTCK010000013.1"/>
</dbReference>
<sequence>MHESWGLTGPQFLAGYGVALAVALISGLIVRARMRAAAQNKSTEPLSADELAYLAGGPRRVAEAALARLVESGALRTSRAGTVSVTGVPATGPVDQAVLADASRHLRRTVSLLLASVVNHPALSRDLASALVRRDLLVAADTVRARLRLAVTPLLVLLGVGVLRWINGVAVGAPVGWLTVLLLVTAVLAVLLRSRPAVPRTERGQRLLEAARDRLTGSVSPWHGVPPGQVPPAAGDLVAVHGLGAYPDPTVRRVLAPARPRRRFGSSTTVASSCSGGIVASGSCSSGSDSSSSSSSCGSGSSGCGSGCGGGCGGGG</sequence>
<feature type="transmembrane region" description="Helical" evidence="2">
    <location>
        <begin position="172"/>
        <end position="192"/>
    </location>
</feature>
<feature type="region of interest" description="Disordered" evidence="1">
    <location>
        <begin position="283"/>
        <end position="316"/>
    </location>
</feature>
<evidence type="ECO:0000256" key="2">
    <source>
        <dbReference type="SAM" id="Phobius"/>
    </source>
</evidence>
<comment type="caution">
    <text evidence="3">The sequence shown here is derived from an EMBL/GenBank/DDBJ whole genome shotgun (WGS) entry which is preliminary data.</text>
</comment>
<dbReference type="EMBL" id="JAMTCK010000013">
    <property type="protein sequence ID" value="MCP2168297.1"/>
    <property type="molecule type" value="Genomic_DNA"/>
</dbReference>
<protein>
    <submittedName>
        <fullName evidence="3">TIGR04222 domain-containing protein</fullName>
    </submittedName>
</protein>
<keyword evidence="2" id="KW-0812">Transmembrane</keyword>
<dbReference type="Proteomes" id="UP001206128">
    <property type="component" value="Unassembled WGS sequence"/>
</dbReference>
<accession>A0AAE3GJ07</accession>
<feature type="transmembrane region" description="Helical" evidence="2">
    <location>
        <begin position="12"/>
        <end position="32"/>
    </location>
</feature>
<feature type="compositionally biased region" description="Low complexity" evidence="1">
    <location>
        <begin position="283"/>
        <end position="299"/>
    </location>
</feature>
<evidence type="ECO:0000256" key="1">
    <source>
        <dbReference type="SAM" id="MobiDB-lite"/>
    </source>
</evidence>